<evidence type="ECO:0000313" key="8">
    <source>
        <dbReference type="EMBL" id="USP82646.1"/>
    </source>
</evidence>
<dbReference type="InterPro" id="IPR001138">
    <property type="entry name" value="Zn2Cys6_DnaBD"/>
</dbReference>
<sequence>MLGYISSTRRKSCTACVKAKRRCDLGYPFCKRCSVKGLDCVYPTARKTPVSVRDAELVIKHTAVVLDETTTTTAAAPATAAATSVEPDDNFGDLRVNAHDLGNIARQPWMLAALLSSSESESSESDVSTSEPDTWQIGRDESMKAPPLPLHRTLLPPVVVPILLNEKQSTAVIEGLCSLVTTMACSGAMPFLHPKLYPEYDQPAAYQDCVAISALYMMRNANNANILINSINAKIAALVKESKSWSLMQHLAAVQALVVYQIIRLFDPTLSAQEQAVKQNVLLERWATSLFHRSSYDMPSLAGPRERWVFAESLRRTLFMSVFTRCGWTVFSTGGLASQVHVLASMPVTKDTKRWIQEGEEEQCRDESMHSQDQGLVTYFDFALDWSDTKLIDELDSFGKLILAPCRGHDLPQLICRVRALGVRISGEFHNVVYSPLVKRKAE</sequence>
<dbReference type="GO" id="GO:0008270">
    <property type="term" value="F:zinc ion binding"/>
    <property type="evidence" value="ECO:0007669"/>
    <property type="project" value="InterPro"/>
</dbReference>
<dbReference type="VEuPathDB" id="FungiDB:yc1106_09920"/>
<dbReference type="AlphaFoldDB" id="A0A9Q8ZFW8"/>
<evidence type="ECO:0000256" key="3">
    <source>
        <dbReference type="ARBA" id="ARBA00023015"/>
    </source>
</evidence>
<accession>A0A9Q8ZFW8</accession>
<dbReference type="InterPro" id="IPR036864">
    <property type="entry name" value="Zn2-C6_fun-type_DNA-bd_sf"/>
</dbReference>
<evidence type="ECO:0000256" key="1">
    <source>
        <dbReference type="ARBA" id="ARBA00022723"/>
    </source>
</evidence>
<protein>
    <recommendedName>
        <fullName evidence="7">Zn(2)-C6 fungal-type domain-containing protein</fullName>
    </recommendedName>
</protein>
<reference evidence="8" key="1">
    <citation type="submission" date="2021-12" db="EMBL/GenBank/DDBJ databases">
        <title>Curvularia clavata genome.</title>
        <authorList>
            <person name="Cao Y."/>
        </authorList>
    </citation>
    <scope>NUCLEOTIDE SEQUENCE</scope>
    <source>
        <strain evidence="8">Yc1106</strain>
    </source>
</reference>
<evidence type="ECO:0000256" key="2">
    <source>
        <dbReference type="ARBA" id="ARBA00022833"/>
    </source>
</evidence>
<evidence type="ECO:0000313" key="9">
    <source>
        <dbReference type="Proteomes" id="UP001056012"/>
    </source>
</evidence>
<dbReference type="Proteomes" id="UP001056012">
    <property type="component" value="Chromosome 8"/>
</dbReference>
<keyword evidence="2" id="KW-0862">Zinc</keyword>
<feature type="region of interest" description="Disordered" evidence="6">
    <location>
        <begin position="120"/>
        <end position="139"/>
    </location>
</feature>
<evidence type="ECO:0000256" key="5">
    <source>
        <dbReference type="ARBA" id="ARBA00023242"/>
    </source>
</evidence>
<dbReference type="PANTHER" id="PTHR47660">
    <property type="entry name" value="TRANSCRIPTION FACTOR WITH C2H2 AND ZN(2)-CYS(6) DNA BINDING DOMAIN (EUROFUNG)-RELATED-RELATED"/>
    <property type="match status" value="1"/>
</dbReference>
<dbReference type="EMBL" id="CP089281">
    <property type="protein sequence ID" value="USP82646.1"/>
    <property type="molecule type" value="Genomic_DNA"/>
</dbReference>
<dbReference type="Gene3D" id="4.10.240.10">
    <property type="entry name" value="Zn(2)-C6 fungal-type DNA-binding domain"/>
    <property type="match status" value="1"/>
</dbReference>
<evidence type="ECO:0000256" key="6">
    <source>
        <dbReference type="SAM" id="MobiDB-lite"/>
    </source>
</evidence>
<organism evidence="8 9">
    <name type="scientific">Curvularia clavata</name>
    <dbReference type="NCBI Taxonomy" id="95742"/>
    <lineage>
        <taxon>Eukaryota</taxon>
        <taxon>Fungi</taxon>
        <taxon>Dikarya</taxon>
        <taxon>Ascomycota</taxon>
        <taxon>Pezizomycotina</taxon>
        <taxon>Dothideomycetes</taxon>
        <taxon>Pleosporomycetidae</taxon>
        <taxon>Pleosporales</taxon>
        <taxon>Pleosporineae</taxon>
        <taxon>Pleosporaceae</taxon>
        <taxon>Curvularia</taxon>
    </lineage>
</organism>
<evidence type="ECO:0000259" key="7">
    <source>
        <dbReference type="PROSITE" id="PS50048"/>
    </source>
</evidence>
<dbReference type="PANTHER" id="PTHR47660:SF3">
    <property type="entry name" value="FINGER DOMAIN PROTEIN, PUTATIVE (AFU_ORTHOLOGUE AFUA_4G03310)-RELATED"/>
    <property type="match status" value="1"/>
</dbReference>
<dbReference type="GO" id="GO:0000981">
    <property type="term" value="F:DNA-binding transcription factor activity, RNA polymerase II-specific"/>
    <property type="evidence" value="ECO:0007669"/>
    <property type="project" value="InterPro"/>
</dbReference>
<dbReference type="SUPFAM" id="SSF57701">
    <property type="entry name" value="Zn2/Cys6 DNA-binding domain"/>
    <property type="match status" value="1"/>
</dbReference>
<keyword evidence="1" id="KW-0479">Metal-binding</keyword>
<keyword evidence="5" id="KW-0539">Nucleus</keyword>
<keyword evidence="3" id="KW-0805">Transcription regulation</keyword>
<evidence type="ECO:0000256" key="4">
    <source>
        <dbReference type="ARBA" id="ARBA00023163"/>
    </source>
</evidence>
<dbReference type="Pfam" id="PF00172">
    <property type="entry name" value="Zn_clus"/>
    <property type="match status" value="1"/>
</dbReference>
<proteinExistence type="predicted"/>
<dbReference type="CDD" id="cd00067">
    <property type="entry name" value="GAL4"/>
    <property type="match status" value="1"/>
</dbReference>
<feature type="compositionally biased region" description="Low complexity" evidence="6">
    <location>
        <begin position="120"/>
        <end position="131"/>
    </location>
</feature>
<gene>
    <name evidence="8" type="ORF">yc1106_09920</name>
</gene>
<name>A0A9Q8ZFW8_CURCL</name>
<dbReference type="PROSITE" id="PS50048">
    <property type="entry name" value="ZN2_CY6_FUNGAL_2"/>
    <property type="match status" value="1"/>
</dbReference>
<keyword evidence="4" id="KW-0804">Transcription</keyword>
<feature type="domain" description="Zn(2)-C6 fungal-type" evidence="7">
    <location>
        <begin position="12"/>
        <end position="42"/>
    </location>
</feature>
<keyword evidence="9" id="KW-1185">Reference proteome</keyword>
<dbReference type="OrthoDB" id="4216928at2759"/>
<dbReference type="SMART" id="SM00066">
    <property type="entry name" value="GAL4"/>
    <property type="match status" value="1"/>
</dbReference>